<dbReference type="Proteomes" id="UP000292958">
    <property type="component" value="Unassembled WGS sequence"/>
</dbReference>
<accession>A0A4Q7YUN0</accession>
<keyword evidence="3" id="KW-1185">Reference proteome</keyword>
<feature type="compositionally biased region" description="Basic residues" evidence="1">
    <location>
        <begin position="15"/>
        <end position="51"/>
    </location>
</feature>
<feature type="region of interest" description="Disordered" evidence="1">
    <location>
        <begin position="1"/>
        <end position="51"/>
    </location>
</feature>
<organism evidence="2 3">
    <name type="scientific">Edaphobacter modestus</name>
    <dbReference type="NCBI Taxonomy" id="388466"/>
    <lineage>
        <taxon>Bacteria</taxon>
        <taxon>Pseudomonadati</taxon>
        <taxon>Acidobacteriota</taxon>
        <taxon>Terriglobia</taxon>
        <taxon>Terriglobales</taxon>
        <taxon>Acidobacteriaceae</taxon>
        <taxon>Edaphobacter</taxon>
    </lineage>
</organism>
<dbReference type="AlphaFoldDB" id="A0A4Q7YUN0"/>
<dbReference type="RefSeq" id="WP_165420037.1">
    <property type="nucleotide sequence ID" value="NZ_SHKW01000001.1"/>
</dbReference>
<evidence type="ECO:0000313" key="3">
    <source>
        <dbReference type="Proteomes" id="UP000292958"/>
    </source>
</evidence>
<evidence type="ECO:0000313" key="2">
    <source>
        <dbReference type="EMBL" id="RZU41014.1"/>
    </source>
</evidence>
<comment type="caution">
    <text evidence="2">The sequence shown here is derived from an EMBL/GenBank/DDBJ whole genome shotgun (WGS) entry which is preliminary data.</text>
</comment>
<evidence type="ECO:0000256" key="1">
    <source>
        <dbReference type="SAM" id="MobiDB-lite"/>
    </source>
</evidence>
<reference evidence="2 3" key="1">
    <citation type="submission" date="2019-02" db="EMBL/GenBank/DDBJ databases">
        <title>Genomic Encyclopedia of Archaeal and Bacterial Type Strains, Phase II (KMG-II): from individual species to whole genera.</title>
        <authorList>
            <person name="Goeker M."/>
        </authorList>
    </citation>
    <scope>NUCLEOTIDE SEQUENCE [LARGE SCALE GENOMIC DNA]</scope>
    <source>
        <strain evidence="2 3">DSM 18101</strain>
    </source>
</reference>
<gene>
    <name evidence="2" type="ORF">BDD14_2505</name>
</gene>
<protein>
    <submittedName>
        <fullName evidence="2">Uncharacterized protein</fullName>
    </submittedName>
</protein>
<name>A0A4Q7YUN0_9BACT</name>
<dbReference type="EMBL" id="SHKW01000001">
    <property type="protein sequence ID" value="RZU41014.1"/>
    <property type="molecule type" value="Genomic_DNA"/>
</dbReference>
<sequence>MANTKSITDKTERKQVKRAARKKAAPKAKRTTPRGSNKAKVRKLARGSSKR</sequence>
<proteinExistence type="predicted"/>